<proteinExistence type="predicted"/>
<evidence type="ECO:0000256" key="2">
    <source>
        <dbReference type="ARBA" id="ARBA00022679"/>
    </source>
</evidence>
<dbReference type="AlphaFoldDB" id="A0A0E1X9Y6"/>
<dbReference type="Pfam" id="PF00359">
    <property type="entry name" value="PTS_EIIA_2"/>
    <property type="match status" value="1"/>
</dbReference>
<feature type="coiled-coil region" evidence="7">
    <location>
        <begin position="126"/>
        <end position="153"/>
    </location>
</feature>
<dbReference type="PROSITE" id="PS51099">
    <property type="entry name" value="PTS_EIIB_TYPE_2"/>
    <property type="match status" value="1"/>
</dbReference>
<keyword evidence="5" id="KW-0010">Activator</keyword>
<dbReference type="PANTHER" id="PTHR30185:SF18">
    <property type="entry name" value="TRANSCRIPTIONAL REGULATOR MTLR"/>
    <property type="match status" value="1"/>
</dbReference>
<dbReference type="InterPro" id="IPR007737">
    <property type="entry name" value="Mga_HTH"/>
</dbReference>
<dbReference type="InterPro" id="IPR013196">
    <property type="entry name" value="HTH_11"/>
</dbReference>
<dbReference type="InterPro" id="IPR002178">
    <property type="entry name" value="PTS_EIIA_type-2_dom"/>
</dbReference>
<organism evidence="11">
    <name type="scientific">Staphylococcus aureus subsp. aureus MN8</name>
    <dbReference type="NCBI Taxonomy" id="548470"/>
    <lineage>
        <taxon>Bacteria</taxon>
        <taxon>Bacillati</taxon>
        <taxon>Bacillota</taxon>
        <taxon>Bacilli</taxon>
        <taxon>Bacillales</taxon>
        <taxon>Staphylococcaceae</taxon>
        <taxon>Staphylococcus</taxon>
    </lineage>
</organism>
<evidence type="ECO:0000256" key="7">
    <source>
        <dbReference type="SAM" id="Coils"/>
    </source>
</evidence>
<dbReference type="Pfam" id="PF05043">
    <property type="entry name" value="Mga"/>
    <property type="match status" value="1"/>
</dbReference>
<dbReference type="Proteomes" id="UP000003455">
    <property type="component" value="Chromosome"/>
</dbReference>
<evidence type="ECO:0000256" key="5">
    <source>
        <dbReference type="ARBA" id="ARBA00023159"/>
    </source>
</evidence>
<keyword evidence="2" id="KW-0808">Transferase</keyword>
<dbReference type="Gene3D" id="3.40.50.2300">
    <property type="match status" value="1"/>
</dbReference>
<feature type="domain" description="PTS EIIA type-2" evidence="8">
    <location>
        <begin position="557"/>
        <end position="705"/>
    </location>
</feature>
<dbReference type="Pfam" id="PF08279">
    <property type="entry name" value="HTH_11"/>
    <property type="match status" value="1"/>
</dbReference>
<dbReference type="Pfam" id="PF02302">
    <property type="entry name" value="PTS_IIB"/>
    <property type="match status" value="1"/>
</dbReference>
<sequence>MEDTAMLLSTREKEMIALLIKYHGQYITIHDIAQQLAVSSRTIHRELKGVEAYLTSFSLTLERANKKGLRITGADSDLNDLKQSIAQHQTIDLSVEEQKVIIIYALIQAKEPVKQYSLAQEIGVSVQTLAKMLDDLELDLNKYQLSLSRKRGEGIYLVGTESKKREFLSQLMVNNLNSTSVYSVIENHFVFHSLNQIHKDFVDLERIFNVERLLMDYLSALPYQLTESSYLTLTVHIVLSISRIKNGEYVALNDDIYDSVQNTFEHKVASELADKLGQIYDVTFNLAEIAFITIHLRGAKRKNLNDTSLNNRCEENKIKAFVKKVEMISGMTFADLDTLVDGLTLHLNPAINRLQANIETYNPLTDMIKFKYPRLFENVRLALNDCWPDLIFPESEIAFIVLHFGGSIKNQGNRFLNILVVCSSGMGTSRLLSTRLEQVFSEIERITQASVSDLKSLDLSQYDGIISTVNLDIDSPYLTVNPLLPDSDISYVAQFLNTKSTFQETRDKSSNMIDKDDVHIETKDIDGNTSFENEQTSYLTSVFEKHLSDEKSEQLMHHMRSGLTLLDSVKIVSTEVKQWQTYIADYLYQCDVINDPTSFAELLEQRLIDNPGWILSPYPVAIPHLRDNMIKHPMILITVLEEPLTLPSIQNDNQTIKYMISMFIPDNDFMASLISDLSEFLSLKLESIDTFMENPQELETLLRNKFLERIKKQFI</sequence>
<gene>
    <name evidence="11" type="ORF">HMPREF0769_11001</name>
</gene>
<dbReference type="Gene3D" id="3.40.930.10">
    <property type="entry name" value="Mannitol-specific EII, Chain A"/>
    <property type="match status" value="1"/>
</dbReference>
<dbReference type="GO" id="GO:0008982">
    <property type="term" value="F:protein-N(PI)-phosphohistidine-sugar phosphotransferase activity"/>
    <property type="evidence" value="ECO:0007669"/>
    <property type="project" value="InterPro"/>
</dbReference>
<keyword evidence="3" id="KW-0677">Repeat</keyword>
<dbReference type="InterPro" id="IPR016152">
    <property type="entry name" value="PTrfase/Anion_transptr"/>
</dbReference>
<evidence type="ECO:0000256" key="4">
    <source>
        <dbReference type="ARBA" id="ARBA00023015"/>
    </source>
</evidence>
<comment type="subunit">
    <text evidence="1">Homodimer or homotrimer. Seems to be a monomer when not phosphorylated.</text>
</comment>
<dbReference type="InterPro" id="IPR011608">
    <property type="entry name" value="PRD"/>
</dbReference>
<dbReference type="Pfam" id="PF00874">
    <property type="entry name" value="PRD"/>
    <property type="match status" value="2"/>
</dbReference>
<keyword evidence="4" id="KW-0805">Transcription regulation</keyword>
<dbReference type="Gene3D" id="1.10.10.10">
    <property type="entry name" value="Winged helix-like DNA-binding domain superfamily/Winged helix DNA-binding domain"/>
    <property type="match status" value="1"/>
</dbReference>
<evidence type="ECO:0000259" key="10">
    <source>
        <dbReference type="PROSITE" id="PS51372"/>
    </source>
</evidence>
<evidence type="ECO:0000313" key="11">
    <source>
        <dbReference type="EMBL" id="EFH95618.1"/>
    </source>
</evidence>
<dbReference type="InterPro" id="IPR036095">
    <property type="entry name" value="PTS_EIIB-like_sf"/>
</dbReference>
<dbReference type="InterPro" id="IPR050661">
    <property type="entry name" value="BglG_antiterminators"/>
</dbReference>
<dbReference type="PROSITE" id="PS51372">
    <property type="entry name" value="PRD_2"/>
    <property type="match status" value="2"/>
</dbReference>
<protein>
    <submittedName>
        <fullName evidence="11">PRD domain protein</fullName>
    </submittedName>
</protein>
<dbReference type="PROSITE" id="PS51094">
    <property type="entry name" value="PTS_EIIA_TYPE_2"/>
    <property type="match status" value="1"/>
</dbReference>
<dbReference type="GO" id="GO:0009401">
    <property type="term" value="P:phosphoenolpyruvate-dependent sugar phosphotransferase system"/>
    <property type="evidence" value="ECO:0007669"/>
    <property type="project" value="InterPro"/>
</dbReference>
<dbReference type="InterPro" id="IPR036388">
    <property type="entry name" value="WH-like_DNA-bd_sf"/>
</dbReference>
<evidence type="ECO:0000256" key="6">
    <source>
        <dbReference type="ARBA" id="ARBA00023163"/>
    </source>
</evidence>
<dbReference type="InterPro" id="IPR003501">
    <property type="entry name" value="PTS_EIIB_2/3"/>
</dbReference>
<dbReference type="SUPFAM" id="SSF55804">
    <property type="entry name" value="Phoshotransferase/anion transport protein"/>
    <property type="match status" value="1"/>
</dbReference>
<name>A0A0E1X9Y6_STAAU</name>
<feature type="domain" description="PRD" evidence="10">
    <location>
        <begin position="309"/>
        <end position="414"/>
    </location>
</feature>
<keyword evidence="7" id="KW-0175">Coiled coil</keyword>
<dbReference type="EMBL" id="ACJA02000002">
    <property type="protein sequence ID" value="EFH95618.1"/>
    <property type="molecule type" value="Genomic_DNA"/>
</dbReference>
<evidence type="ECO:0000256" key="1">
    <source>
        <dbReference type="ARBA" id="ARBA00011798"/>
    </source>
</evidence>
<dbReference type="SUPFAM" id="SSF52794">
    <property type="entry name" value="PTS system IIB component-like"/>
    <property type="match status" value="1"/>
</dbReference>
<feature type="domain" description="PTS EIIB type-2" evidence="9">
    <location>
        <begin position="416"/>
        <end position="504"/>
    </location>
</feature>
<evidence type="ECO:0000259" key="8">
    <source>
        <dbReference type="PROSITE" id="PS51094"/>
    </source>
</evidence>
<dbReference type="CDD" id="cd05568">
    <property type="entry name" value="PTS_IIB_bgl_like"/>
    <property type="match status" value="1"/>
</dbReference>
<dbReference type="Gene3D" id="1.10.1790.10">
    <property type="entry name" value="PRD domain"/>
    <property type="match status" value="2"/>
</dbReference>
<reference evidence="11" key="1">
    <citation type="submission" date="2010-05" db="EMBL/GenBank/DDBJ databases">
        <authorList>
            <person name="Muzny D."/>
            <person name="Qin X."/>
            <person name="Buhay C."/>
            <person name="Dugan-Rocha S."/>
            <person name="Ding Y."/>
            <person name="Chen G."/>
            <person name="Hawes A."/>
            <person name="Holder M."/>
            <person name="Jhangiani S."/>
            <person name="Johnson A."/>
            <person name="Khan Z."/>
            <person name="Li Z."/>
            <person name="Liu W."/>
            <person name="Liu X."/>
            <person name="Perez L."/>
            <person name="Shen H."/>
            <person name="Wang Q."/>
            <person name="Watt J."/>
            <person name="Xi L."/>
            <person name="Xin Y."/>
            <person name="Zhou J."/>
            <person name="Deng J."/>
            <person name="Jiang H."/>
            <person name="Liu Y."/>
            <person name="Qu J."/>
            <person name="Song X.-Z."/>
            <person name="Zhang L."/>
            <person name="Villasana D."/>
            <person name="Johnson A."/>
            <person name="Liu J."/>
            <person name="Liyanage D."/>
            <person name="Lorensuhewa L."/>
            <person name="Robinson T."/>
            <person name="Song A."/>
            <person name="Song B.-B."/>
            <person name="Dinh H."/>
            <person name="Thornton R."/>
            <person name="Coyle M."/>
            <person name="Francisco L."/>
            <person name="Jackson L."/>
            <person name="Javaid M."/>
            <person name="Korchina V."/>
            <person name="Kovar C."/>
            <person name="Mata R."/>
            <person name="Mathew T."/>
            <person name="Ngo R."/>
            <person name="Nguyen L."/>
            <person name="Nguyen N."/>
            <person name="Okwuonu G."/>
            <person name="Ongeri F."/>
            <person name="Pham C."/>
            <person name="Simmons D."/>
            <person name="Wilczek-Boney K."/>
            <person name="Hale W."/>
            <person name="Jakkamsetti A."/>
            <person name="Pham P."/>
            <person name="Ruth R."/>
            <person name="San Lucas F."/>
            <person name="Warren J."/>
            <person name="Zhang J."/>
            <person name="Zhao Z."/>
            <person name="Zhou C."/>
            <person name="Zhu D."/>
            <person name="Lee S."/>
            <person name="Bess C."/>
            <person name="Blankenburg K."/>
            <person name="Forbes L."/>
            <person name="Fu Q."/>
            <person name="Gubbala S."/>
            <person name="Hirani K."/>
            <person name="Jayaseelan J.C."/>
            <person name="Lara F."/>
            <person name="Munidasa M."/>
            <person name="Palculict T."/>
            <person name="Patil S."/>
            <person name="Pu L.-L."/>
            <person name="Saada N."/>
            <person name="Tang L."/>
            <person name="Weissenberger G."/>
            <person name="Zhu Y."/>
            <person name="Hemphill L."/>
            <person name="Shang Y."/>
            <person name="Youmans B."/>
            <person name="Ayvaz T."/>
            <person name="Ross M."/>
            <person name="Santibanez J."/>
            <person name="Aqrawi P."/>
            <person name="Gross S."/>
            <person name="Joshi V."/>
            <person name="Fowler G."/>
            <person name="Nazareth L."/>
            <person name="Reid J."/>
            <person name="Worley K."/>
            <person name="Petrosino J."/>
            <person name="Highlander S."/>
            <person name="Gibbs R."/>
        </authorList>
    </citation>
    <scope>NUCLEOTIDE SEQUENCE [LARGE SCALE GENOMIC DNA]</scope>
    <source>
        <strain evidence="11">MN8</strain>
    </source>
</reference>
<dbReference type="GO" id="GO:0006355">
    <property type="term" value="P:regulation of DNA-templated transcription"/>
    <property type="evidence" value="ECO:0007669"/>
    <property type="project" value="InterPro"/>
</dbReference>
<dbReference type="PANTHER" id="PTHR30185">
    <property type="entry name" value="CRYPTIC BETA-GLUCOSIDE BGL OPERON ANTITERMINATOR"/>
    <property type="match status" value="1"/>
</dbReference>
<comment type="caution">
    <text evidence="11">The sequence shown here is derived from an EMBL/GenBank/DDBJ whole genome shotgun (WGS) entry which is preliminary data.</text>
</comment>
<dbReference type="InterPro" id="IPR013011">
    <property type="entry name" value="PTS_EIIB_2"/>
</dbReference>
<dbReference type="HOGENOM" id="CLU_013442_2_0_9"/>
<dbReference type="InterPro" id="IPR036634">
    <property type="entry name" value="PRD_sf"/>
</dbReference>
<dbReference type="SUPFAM" id="SSF63520">
    <property type="entry name" value="PTS-regulatory domain, PRD"/>
    <property type="match status" value="2"/>
</dbReference>
<evidence type="ECO:0000256" key="3">
    <source>
        <dbReference type="ARBA" id="ARBA00022737"/>
    </source>
</evidence>
<keyword evidence="6" id="KW-0804">Transcription</keyword>
<evidence type="ECO:0000259" key="9">
    <source>
        <dbReference type="PROSITE" id="PS51099"/>
    </source>
</evidence>
<accession>A0A0E1X9Y6</accession>
<feature type="domain" description="PRD" evidence="10">
    <location>
        <begin position="201"/>
        <end position="306"/>
    </location>
</feature>